<sequence>MFPLWARKTFDEVRRLARPMRAYLERHERGHLVMRFVFDDSAPLDHRRVHVIGADGVVRKFGYAPFSEPQRIALGRTEGVALRLLRTFDDGAWVRREQLGELIADCRAHESMNGVANVLDIANGLRDVRGICMWGPSVMNDPWIGYHWAVKVDDAVTRTGAPLFEPYLP</sequence>
<protein>
    <submittedName>
        <fullName evidence="1">Uncharacterized protein</fullName>
    </submittedName>
</protein>
<keyword evidence="2" id="KW-1185">Reference proteome</keyword>
<dbReference type="AlphaFoldDB" id="A0A0K1Q0Q1"/>
<proteinExistence type="predicted"/>
<organism evidence="1 2">
    <name type="scientific">Labilithrix luteola</name>
    <dbReference type="NCBI Taxonomy" id="1391654"/>
    <lineage>
        <taxon>Bacteria</taxon>
        <taxon>Pseudomonadati</taxon>
        <taxon>Myxococcota</taxon>
        <taxon>Polyangia</taxon>
        <taxon>Polyangiales</taxon>
        <taxon>Labilitrichaceae</taxon>
        <taxon>Labilithrix</taxon>
    </lineage>
</organism>
<name>A0A0K1Q0Q1_9BACT</name>
<evidence type="ECO:0000313" key="1">
    <source>
        <dbReference type="EMBL" id="AKU99360.1"/>
    </source>
</evidence>
<accession>A0A0K1Q0Q1</accession>
<dbReference type="EMBL" id="CP012333">
    <property type="protein sequence ID" value="AKU99360.1"/>
    <property type="molecule type" value="Genomic_DNA"/>
</dbReference>
<dbReference type="KEGG" id="llu:AKJ09_06024"/>
<reference evidence="1 2" key="1">
    <citation type="submission" date="2015-08" db="EMBL/GenBank/DDBJ databases">
        <authorList>
            <person name="Babu N.S."/>
            <person name="Beckwith C.J."/>
            <person name="Beseler K.G."/>
            <person name="Brison A."/>
            <person name="Carone J.V."/>
            <person name="Caskin T.P."/>
            <person name="Diamond M."/>
            <person name="Durham M.E."/>
            <person name="Foxe J.M."/>
            <person name="Go M."/>
            <person name="Henderson B.A."/>
            <person name="Jones I.B."/>
            <person name="McGettigan J.A."/>
            <person name="Micheletti S.J."/>
            <person name="Nasrallah M.E."/>
            <person name="Ortiz D."/>
            <person name="Piller C.R."/>
            <person name="Privatt S.R."/>
            <person name="Schneider S.L."/>
            <person name="Sharp S."/>
            <person name="Smith T.C."/>
            <person name="Stanton J.D."/>
            <person name="Ullery H.E."/>
            <person name="Wilson R.J."/>
            <person name="Serrano M.G."/>
            <person name="Buck G."/>
            <person name="Lee V."/>
            <person name="Wang Y."/>
            <person name="Carvalho R."/>
            <person name="Voegtly L."/>
            <person name="Shi R."/>
            <person name="Duckworth R."/>
            <person name="Johnson A."/>
            <person name="Loviza R."/>
            <person name="Walstead R."/>
            <person name="Shah Z."/>
            <person name="Kiflezghi M."/>
            <person name="Wade K."/>
            <person name="Ball S.L."/>
            <person name="Bradley K.W."/>
            <person name="Asai D.J."/>
            <person name="Bowman C.A."/>
            <person name="Russell D.A."/>
            <person name="Pope W.H."/>
            <person name="Jacobs-Sera D."/>
            <person name="Hendrix R.W."/>
            <person name="Hatfull G.F."/>
        </authorList>
    </citation>
    <scope>NUCLEOTIDE SEQUENCE [LARGE SCALE GENOMIC DNA]</scope>
    <source>
        <strain evidence="1 2">DSM 27648</strain>
    </source>
</reference>
<gene>
    <name evidence="1" type="ORF">AKJ09_06024</name>
</gene>
<evidence type="ECO:0000313" key="2">
    <source>
        <dbReference type="Proteomes" id="UP000064967"/>
    </source>
</evidence>
<dbReference type="Proteomes" id="UP000064967">
    <property type="component" value="Chromosome"/>
</dbReference>